<evidence type="ECO:0000313" key="2">
    <source>
        <dbReference type="EMBL" id="KPX44843.1"/>
    </source>
</evidence>
<feature type="coiled-coil region" evidence="1">
    <location>
        <begin position="121"/>
        <end position="169"/>
    </location>
</feature>
<evidence type="ECO:0000256" key="1">
    <source>
        <dbReference type="SAM" id="Coils"/>
    </source>
</evidence>
<dbReference type="PATRIC" id="fig|251654.3.peg.5177"/>
<dbReference type="Proteomes" id="UP000050557">
    <property type="component" value="Unassembled WGS sequence"/>
</dbReference>
<comment type="caution">
    <text evidence="2">The sequence shown here is derived from an EMBL/GenBank/DDBJ whole genome shotgun (WGS) entry which is preliminary data.</text>
</comment>
<protein>
    <submittedName>
        <fullName evidence="2">Uncharacterized protein</fullName>
    </submittedName>
</protein>
<dbReference type="AlphaFoldDB" id="A0A0P9SP57"/>
<evidence type="ECO:0000313" key="3">
    <source>
        <dbReference type="Proteomes" id="UP000050557"/>
    </source>
</evidence>
<organism evidence="2 3">
    <name type="scientific">Pseudomonas syringae pv. helianthi</name>
    <dbReference type="NCBI Taxonomy" id="251654"/>
    <lineage>
        <taxon>Bacteria</taxon>
        <taxon>Pseudomonadati</taxon>
        <taxon>Pseudomonadota</taxon>
        <taxon>Gammaproteobacteria</taxon>
        <taxon>Pseudomonadales</taxon>
        <taxon>Pseudomonadaceae</taxon>
        <taxon>Pseudomonas</taxon>
    </lineage>
</organism>
<keyword evidence="1" id="KW-0175">Coiled coil</keyword>
<sequence>MSKHPIPDWLRSQFSRIEDEVQKLGPCGVFTQMRTVTQTYFEQAAAAPQPPALGGEPVVIGTLHRDCDERIVFESSGEIHIKDGMPVYDDTHLAPLQAEIERLNAESERQLFSIQTLIADRDAEKAMKGKAREQRDQLKAELADRWEQISELNSEIVGLKARCDELEHRAADVVEGFDGEELPGAMTMRIRKLKAVLSEPAGSEQV</sequence>
<reference evidence="2 3" key="1">
    <citation type="submission" date="2015-09" db="EMBL/GenBank/DDBJ databases">
        <title>Genome announcement of multiple Pseudomonas syringae strains.</title>
        <authorList>
            <person name="Thakur S."/>
            <person name="Wang P.W."/>
            <person name="Gong Y."/>
            <person name="Weir B.S."/>
            <person name="Guttman D.S."/>
        </authorList>
    </citation>
    <scope>NUCLEOTIDE SEQUENCE [LARGE SCALE GENOMIC DNA]</scope>
    <source>
        <strain evidence="2 3">ICMP4531</strain>
    </source>
</reference>
<dbReference type="RefSeq" id="WP_241409694.1">
    <property type="nucleotide sequence ID" value="NZ_CP092918.1"/>
</dbReference>
<dbReference type="EMBL" id="LJQM01000140">
    <property type="protein sequence ID" value="KPX44843.1"/>
    <property type="molecule type" value="Genomic_DNA"/>
</dbReference>
<proteinExistence type="predicted"/>
<gene>
    <name evidence="2" type="ORF">ALO68_03889</name>
</gene>
<accession>A0A0P9SP57</accession>
<name>A0A0P9SP57_9PSED</name>